<dbReference type="SUPFAM" id="SSF47384">
    <property type="entry name" value="Homodimeric domain of signal transducing histidine kinase"/>
    <property type="match status" value="1"/>
</dbReference>
<accession>A0A1H9ZFY7</accession>
<evidence type="ECO:0000256" key="4">
    <source>
        <dbReference type="ARBA" id="ARBA00022475"/>
    </source>
</evidence>
<dbReference type="STRING" id="29364.SAMN04487772_103164"/>
<sequence length="395" mass="44790">MTGKKKSFRMELLVILICSFILAALTEAVIMGGIYALAKLAMQEQKDSVTAEAVKDPIAFTSSLEYQDRKMPDIKSDFILGFIALAVLLGAVLVILYFMLLTRKFSRDLMDITAGIQEISLGNFEYKIPIRNDSEFGAVAEKLNEMSDSVYLFLCDEQQNEDVKNELITSVAHDIRTPLTSIIGYLYLIVFRTDLQPEIKERYLKIAYDKSKRLEQLTEDLFSYTKYSTDEVKMHYEKIDLVKFMEQMADEFYPSFKEAQLEYDFQCEVPEAIIWADGNTLARAIGNLVSNAIKYGRDGKYINITLKQEGAYAVVSVLNYGAVIPKEALKHIFERFYRVENSRAETTGGSGLGLAIAKRIVELHNGTIEARSDLEGTVFEVKLRLCESEEDKADE</sequence>
<feature type="domain" description="HAMP" evidence="15">
    <location>
        <begin position="103"/>
        <end position="155"/>
    </location>
</feature>
<evidence type="ECO:0000256" key="3">
    <source>
        <dbReference type="ARBA" id="ARBA00012438"/>
    </source>
</evidence>
<evidence type="ECO:0000259" key="15">
    <source>
        <dbReference type="PROSITE" id="PS50885"/>
    </source>
</evidence>
<dbReference type="SMART" id="SM00388">
    <property type="entry name" value="HisKA"/>
    <property type="match status" value="1"/>
</dbReference>
<keyword evidence="4" id="KW-1003">Cell membrane</keyword>
<keyword evidence="9 16" id="KW-0418">Kinase</keyword>
<evidence type="ECO:0000256" key="6">
    <source>
        <dbReference type="ARBA" id="ARBA00022679"/>
    </source>
</evidence>
<dbReference type="InterPro" id="IPR036097">
    <property type="entry name" value="HisK_dim/P_sf"/>
</dbReference>
<keyword evidence="12" id="KW-0902">Two-component regulatory system</keyword>
<dbReference type="SUPFAM" id="SSF158472">
    <property type="entry name" value="HAMP domain-like"/>
    <property type="match status" value="1"/>
</dbReference>
<dbReference type="InterPro" id="IPR036890">
    <property type="entry name" value="HATPase_C_sf"/>
</dbReference>
<dbReference type="GO" id="GO:0000155">
    <property type="term" value="F:phosphorelay sensor kinase activity"/>
    <property type="evidence" value="ECO:0007669"/>
    <property type="project" value="InterPro"/>
</dbReference>
<dbReference type="Gene3D" id="6.10.340.10">
    <property type="match status" value="1"/>
</dbReference>
<dbReference type="GO" id="GO:0005886">
    <property type="term" value="C:plasma membrane"/>
    <property type="evidence" value="ECO:0007669"/>
    <property type="project" value="UniProtKB-SubCell"/>
</dbReference>
<gene>
    <name evidence="16" type="ORF">SAMN04487772_103164</name>
</gene>
<evidence type="ECO:0000256" key="5">
    <source>
        <dbReference type="ARBA" id="ARBA00022553"/>
    </source>
</evidence>
<organism evidence="16 17">
    <name type="scientific">[Clostridium] polysaccharolyticum</name>
    <dbReference type="NCBI Taxonomy" id="29364"/>
    <lineage>
        <taxon>Bacteria</taxon>
        <taxon>Bacillati</taxon>
        <taxon>Bacillota</taxon>
        <taxon>Clostridia</taxon>
        <taxon>Lachnospirales</taxon>
        <taxon>Lachnospiraceae</taxon>
    </lineage>
</organism>
<name>A0A1H9ZFY7_9FIRM</name>
<dbReference type="Proteomes" id="UP000199800">
    <property type="component" value="Unassembled WGS sequence"/>
</dbReference>
<dbReference type="Pfam" id="PF00512">
    <property type="entry name" value="HisKA"/>
    <property type="match status" value="1"/>
</dbReference>
<keyword evidence="8" id="KW-0547">Nucleotide-binding</keyword>
<dbReference type="PANTHER" id="PTHR45528:SF1">
    <property type="entry name" value="SENSOR HISTIDINE KINASE CPXA"/>
    <property type="match status" value="1"/>
</dbReference>
<keyword evidence="5" id="KW-0597">Phosphoprotein</keyword>
<dbReference type="OrthoDB" id="9792991at2"/>
<keyword evidence="10" id="KW-0067">ATP-binding</keyword>
<dbReference type="PROSITE" id="PS50109">
    <property type="entry name" value="HIS_KIN"/>
    <property type="match status" value="1"/>
</dbReference>
<reference evidence="16 17" key="1">
    <citation type="submission" date="2016-10" db="EMBL/GenBank/DDBJ databases">
        <authorList>
            <person name="de Groot N.N."/>
        </authorList>
    </citation>
    <scope>NUCLEOTIDE SEQUENCE [LARGE SCALE GENOMIC DNA]</scope>
    <source>
        <strain evidence="16 17">DSM 1801</strain>
    </source>
</reference>
<dbReference type="GO" id="GO:0005524">
    <property type="term" value="F:ATP binding"/>
    <property type="evidence" value="ECO:0007669"/>
    <property type="project" value="UniProtKB-KW"/>
</dbReference>
<dbReference type="InterPro" id="IPR050398">
    <property type="entry name" value="HssS/ArlS-like"/>
</dbReference>
<comment type="catalytic activity">
    <reaction evidence="1">
        <text>ATP + protein L-histidine = ADP + protein N-phospho-L-histidine.</text>
        <dbReference type="EC" id="2.7.13.3"/>
    </reaction>
</comment>
<dbReference type="InterPro" id="IPR003660">
    <property type="entry name" value="HAMP_dom"/>
</dbReference>
<dbReference type="InterPro" id="IPR003661">
    <property type="entry name" value="HisK_dim/P_dom"/>
</dbReference>
<dbReference type="RefSeq" id="WP_092476377.1">
    <property type="nucleotide sequence ID" value="NZ_FOHN01000003.1"/>
</dbReference>
<keyword evidence="6" id="KW-0808">Transferase</keyword>
<dbReference type="InterPro" id="IPR003594">
    <property type="entry name" value="HATPase_dom"/>
</dbReference>
<keyword evidence="13" id="KW-0472">Membrane</keyword>
<dbReference type="CDD" id="cd00075">
    <property type="entry name" value="HATPase"/>
    <property type="match status" value="1"/>
</dbReference>
<keyword evidence="17" id="KW-1185">Reference proteome</keyword>
<proteinExistence type="predicted"/>
<dbReference type="EMBL" id="FOHN01000003">
    <property type="protein sequence ID" value="SES79980.1"/>
    <property type="molecule type" value="Genomic_DNA"/>
</dbReference>
<evidence type="ECO:0000256" key="12">
    <source>
        <dbReference type="ARBA" id="ARBA00023012"/>
    </source>
</evidence>
<evidence type="ECO:0000256" key="8">
    <source>
        <dbReference type="ARBA" id="ARBA00022741"/>
    </source>
</evidence>
<dbReference type="SUPFAM" id="SSF55874">
    <property type="entry name" value="ATPase domain of HSP90 chaperone/DNA topoisomerase II/histidine kinase"/>
    <property type="match status" value="1"/>
</dbReference>
<evidence type="ECO:0000313" key="17">
    <source>
        <dbReference type="Proteomes" id="UP000199800"/>
    </source>
</evidence>
<protein>
    <recommendedName>
        <fullName evidence="3">histidine kinase</fullName>
        <ecNumber evidence="3">2.7.13.3</ecNumber>
    </recommendedName>
</protein>
<evidence type="ECO:0000256" key="7">
    <source>
        <dbReference type="ARBA" id="ARBA00022692"/>
    </source>
</evidence>
<dbReference type="CDD" id="cd06225">
    <property type="entry name" value="HAMP"/>
    <property type="match status" value="1"/>
</dbReference>
<dbReference type="CDD" id="cd00082">
    <property type="entry name" value="HisKA"/>
    <property type="match status" value="1"/>
</dbReference>
<evidence type="ECO:0000313" key="16">
    <source>
        <dbReference type="EMBL" id="SES79980.1"/>
    </source>
</evidence>
<dbReference type="PRINTS" id="PR00344">
    <property type="entry name" value="BCTRLSENSOR"/>
</dbReference>
<dbReference type="InterPro" id="IPR005467">
    <property type="entry name" value="His_kinase_dom"/>
</dbReference>
<comment type="subcellular location">
    <subcellularLocation>
        <location evidence="2">Cell membrane</location>
        <topology evidence="2">Multi-pass membrane protein</topology>
    </subcellularLocation>
</comment>
<dbReference type="AlphaFoldDB" id="A0A1H9ZFY7"/>
<evidence type="ECO:0000256" key="9">
    <source>
        <dbReference type="ARBA" id="ARBA00022777"/>
    </source>
</evidence>
<keyword evidence="11" id="KW-1133">Transmembrane helix</keyword>
<dbReference type="PANTHER" id="PTHR45528">
    <property type="entry name" value="SENSOR HISTIDINE KINASE CPXA"/>
    <property type="match status" value="1"/>
</dbReference>
<evidence type="ECO:0000256" key="11">
    <source>
        <dbReference type="ARBA" id="ARBA00022989"/>
    </source>
</evidence>
<dbReference type="Pfam" id="PF00672">
    <property type="entry name" value="HAMP"/>
    <property type="match status" value="1"/>
</dbReference>
<evidence type="ECO:0000256" key="10">
    <source>
        <dbReference type="ARBA" id="ARBA00022840"/>
    </source>
</evidence>
<dbReference type="Gene3D" id="1.10.287.130">
    <property type="match status" value="1"/>
</dbReference>
<dbReference type="Gene3D" id="3.30.565.10">
    <property type="entry name" value="Histidine kinase-like ATPase, C-terminal domain"/>
    <property type="match status" value="1"/>
</dbReference>
<dbReference type="SMART" id="SM00387">
    <property type="entry name" value="HATPase_c"/>
    <property type="match status" value="1"/>
</dbReference>
<dbReference type="EC" id="2.7.13.3" evidence="3"/>
<dbReference type="InterPro" id="IPR004358">
    <property type="entry name" value="Sig_transdc_His_kin-like_C"/>
</dbReference>
<evidence type="ECO:0000256" key="13">
    <source>
        <dbReference type="ARBA" id="ARBA00023136"/>
    </source>
</evidence>
<feature type="domain" description="Histidine kinase" evidence="14">
    <location>
        <begin position="170"/>
        <end position="387"/>
    </location>
</feature>
<evidence type="ECO:0000256" key="2">
    <source>
        <dbReference type="ARBA" id="ARBA00004651"/>
    </source>
</evidence>
<dbReference type="PROSITE" id="PS50885">
    <property type="entry name" value="HAMP"/>
    <property type="match status" value="1"/>
</dbReference>
<evidence type="ECO:0000259" key="14">
    <source>
        <dbReference type="PROSITE" id="PS50109"/>
    </source>
</evidence>
<dbReference type="FunFam" id="3.30.565.10:FF:000013">
    <property type="entry name" value="Two-component sensor histidine kinase"/>
    <property type="match status" value="1"/>
</dbReference>
<evidence type="ECO:0000256" key="1">
    <source>
        <dbReference type="ARBA" id="ARBA00000085"/>
    </source>
</evidence>
<dbReference type="Pfam" id="PF02518">
    <property type="entry name" value="HATPase_c"/>
    <property type="match status" value="1"/>
</dbReference>
<keyword evidence="7" id="KW-0812">Transmembrane</keyword>